<protein>
    <submittedName>
        <fullName evidence="2">Thiolase N-terminal domain-containing protein</fullName>
    </submittedName>
</protein>
<dbReference type="Proteomes" id="UP000887576">
    <property type="component" value="Unplaced"/>
</dbReference>
<proteinExistence type="predicted"/>
<organism evidence="1 2">
    <name type="scientific">Panagrolaimus sp. JU765</name>
    <dbReference type="NCBI Taxonomy" id="591449"/>
    <lineage>
        <taxon>Eukaryota</taxon>
        <taxon>Metazoa</taxon>
        <taxon>Ecdysozoa</taxon>
        <taxon>Nematoda</taxon>
        <taxon>Chromadorea</taxon>
        <taxon>Rhabditida</taxon>
        <taxon>Tylenchina</taxon>
        <taxon>Panagrolaimomorpha</taxon>
        <taxon>Panagrolaimoidea</taxon>
        <taxon>Panagrolaimidae</taxon>
        <taxon>Panagrolaimus</taxon>
    </lineage>
</organism>
<reference evidence="2" key="1">
    <citation type="submission" date="2022-11" db="UniProtKB">
        <authorList>
            <consortium name="WormBaseParasite"/>
        </authorList>
    </citation>
    <scope>IDENTIFICATION</scope>
</reference>
<evidence type="ECO:0000313" key="1">
    <source>
        <dbReference type="Proteomes" id="UP000887576"/>
    </source>
</evidence>
<sequence>MSSSPNNELPRSSTRGNPIPAGKKVVRSELQGILPSLVRQQVGNPIPAGKKVVRSELQGILPSLVRQQAPTSNVLELPQPMEYVSHSNHHPPTASRPNAAGDIKLDFVSELRLSPKMTKLEDVYIVSAVRTPIASFRGSFKTLTSVDLGVIVAKEAISRAGIKPENVEETITGSVLTANCGQNVSRQIALKSGIPESSNAFTVNKVCSSSLKALILATQSQQLGVRKISLVVGTE</sequence>
<accession>A0AC34RH39</accession>
<dbReference type="WBParaSite" id="JU765_v2.g688.t2">
    <property type="protein sequence ID" value="JU765_v2.g688.t2"/>
    <property type="gene ID" value="JU765_v2.g688"/>
</dbReference>
<name>A0AC34RH39_9BILA</name>
<evidence type="ECO:0000313" key="2">
    <source>
        <dbReference type="WBParaSite" id="JU765_v2.g688.t2"/>
    </source>
</evidence>